<evidence type="ECO:0000256" key="3">
    <source>
        <dbReference type="ARBA" id="ARBA00022692"/>
    </source>
</evidence>
<dbReference type="GO" id="GO:0010312">
    <property type="term" value="P:detoxification of zinc ion"/>
    <property type="evidence" value="ECO:0007669"/>
    <property type="project" value="TreeGrafter"/>
</dbReference>
<feature type="transmembrane region" description="Helical" evidence="7">
    <location>
        <begin position="110"/>
        <end position="130"/>
    </location>
</feature>
<keyword evidence="6 7" id="KW-0472">Membrane</keyword>
<dbReference type="GO" id="GO:0005783">
    <property type="term" value="C:endoplasmic reticulum"/>
    <property type="evidence" value="ECO:0007669"/>
    <property type="project" value="TreeGrafter"/>
</dbReference>
<dbReference type="AlphaFoldDB" id="A0AAJ7TKV1"/>
<evidence type="ECO:0000256" key="6">
    <source>
        <dbReference type="ARBA" id="ARBA00023136"/>
    </source>
</evidence>
<accession>A0AAJ7TKV1</accession>
<dbReference type="PANTHER" id="PTHR45820:SF1">
    <property type="entry name" value="PROTON-COUPLED ZINC ANTIPORTER SLC30A1"/>
    <property type="match status" value="1"/>
</dbReference>
<dbReference type="InterPro" id="IPR002524">
    <property type="entry name" value="Cation_efflux"/>
</dbReference>
<keyword evidence="3 7" id="KW-0812">Transmembrane</keyword>
<keyword evidence="10" id="KW-1185">Reference proteome</keyword>
<dbReference type="InterPro" id="IPR027469">
    <property type="entry name" value="Cation_efflux_TMD_sf"/>
</dbReference>
<dbReference type="PANTHER" id="PTHR45820">
    <property type="entry name" value="FI23527P1"/>
    <property type="match status" value="1"/>
</dbReference>
<dbReference type="Gene3D" id="1.20.1510.10">
    <property type="entry name" value="Cation efflux protein transmembrane domain"/>
    <property type="match status" value="1"/>
</dbReference>
<dbReference type="KEGG" id="pmrn:116947094"/>
<evidence type="ECO:0000256" key="7">
    <source>
        <dbReference type="SAM" id="Phobius"/>
    </source>
</evidence>
<feature type="transmembrane region" description="Helical" evidence="7">
    <location>
        <begin position="270"/>
        <end position="294"/>
    </location>
</feature>
<dbReference type="InterPro" id="IPR058533">
    <property type="entry name" value="Cation_efflux_TM"/>
</dbReference>
<organism evidence="10 11">
    <name type="scientific">Petromyzon marinus</name>
    <name type="common">Sea lamprey</name>
    <dbReference type="NCBI Taxonomy" id="7757"/>
    <lineage>
        <taxon>Eukaryota</taxon>
        <taxon>Metazoa</taxon>
        <taxon>Chordata</taxon>
        <taxon>Craniata</taxon>
        <taxon>Vertebrata</taxon>
        <taxon>Cyclostomata</taxon>
        <taxon>Hyperoartia</taxon>
        <taxon>Petromyzontiformes</taxon>
        <taxon>Petromyzontidae</taxon>
        <taxon>Petromyzon</taxon>
    </lineage>
</organism>
<evidence type="ECO:0000313" key="10">
    <source>
        <dbReference type="Proteomes" id="UP001318040"/>
    </source>
</evidence>
<comment type="subcellular location">
    <subcellularLocation>
        <location evidence="1">Membrane</location>
        <topology evidence="1">Multi-pass membrane protein</topology>
    </subcellularLocation>
</comment>
<sequence length="393" mass="41952">MRSQTRLLCMLCLTLAFFVVEVVVSRVSESLAMLSDSLHMLSDVIALGVALLAVRLASRTRPTRRNSFGWARAEVAGALVNSVFLVALCFTIVLEALGRFAAPRTVERPLLVVVVGAVGLLVNLVGLCLFQGHGHSHGEASAEGGPRPGAACGGACPGAGTHGDRSGPPSIEMEDLARVRPLCGSGGCAAAEAMEEEAMEEEEEEEEVEATGSQMNMHGVFLHVLGDALGSVVVVVNALVYSHFEGSCVQEAHDDGEGPARHHRHHRRCWVHYLDPSLCLLIVAILLSTAVPLLRDSALILMQAAPGHIDLRRLREGLVRLDGVLAVQDMRVWQLAGSRLVGTASVACAEPADCRSIVRAVRRYFRQAGIGHATVQTEVVSRNHPLAVARQCS</sequence>
<feature type="transmembrane region" description="Helical" evidence="7">
    <location>
        <begin position="38"/>
        <end position="57"/>
    </location>
</feature>
<feature type="domain" description="Cation efflux protein transmembrane" evidence="9">
    <location>
        <begin position="8"/>
        <end position="242"/>
    </location>
</feature>
<keyword evidence="4" id="KW-0862">Zinc</keyword>
<dbReference type="RefSeq" id="XP_032818402.1">
    <property type="nucleotide sequence ID" value="XM_032962511.1"/>
</dbReference>
<gene>
    <name evidence="11" type="primary">LOC116947094</name>
</gene>
<feature type="signal peptide" evidence="8">
    <location>
        <begin position="1"/>
        <end position="25"/>
    </location>
</feature>
<feature type="chain" id="PRO_5042580994" evidence="8">
    <location>
        <begin position="26"/>
        <end position="393"/>
    </location>
</feature>
<dbReference type="SUPFAM" id="SSF161111">
    <property type="entry name" value="Cation efflux protein transmembrane domain-like"/>
    <property type="match status" value="1"/>
</dbReference>
<keyword evidence="8" id="KW-0732">Signal</keyword>
<feature type="transmembrane region" description="Helical" evidence="7">
    <location>
        <begin position="78"/>
        <end position="98"/>
    </location>
</feature>
<evidence type="ECO:0000256" key="8">
    <source>
        <dbReference type="SAM" id="SignalP"/>
    </source>
</evidence>
<keyword evidence="5 7" id="KW-1133">Transmembrane helix</keyword>
<dbReference type="GO" id="GO:0005794">
    <property type="term" value="C:Golgi apparatus"/>
    <property type="evidence" value="ECO:0007669"/>
    <property type="project" value="TreeGrafter"/>
</dbReference>
<dbReference type="Proteomes" id="UP001318040">
    <property type="component" value="Chromosome 29"/>
</dbReference>
<dbReference type="Pfam" id="PF01545">
    <property type="entry name" value="Cation_efflux"/>
    <property type="match status" value="1"/>
</dbReference>
<evidence type="ECO:0000256" key="5">
    <source>
        <dbReference type="ARBA" id="ARBA00022989"/>
    </source>
</evidence>
<evidence type="ECO:0000259" key="9">
    <source>
        <dbReference type="Pfam" id="PF01545"/>
    </source>
</evidence>
<name>A0AAJ7TKV1_PETMA</name>
<protein>
    <submittedName>
        <fullName evidence="11">Zinc transporter 1-like</fullName>
    </submittedName>
</protein>
<dbReference type="GO" id="GO:0006882">
    <property type="term" value="P:intracellular zinc ion homeostasis"/>
    <property type="evidence" value="ECO:0007669"/>
    <property type="project" value="TreeGrafter"/>
</dbReference>
<proteinExistence type="inferred from homology"/>
<dbReference type="GO" id="GO:0019855">
    <property type="term" value="F:calcium channel inhibitor activity"/>
    <property type="evidence" value="ECO:0007669"/>
    <property type="project" value="TreeGrafter"/>
</dbReference>
<dbReference type="GO" id="GO:0016020">
    <property type="term" value="C:membrane"/>
    <property type="evidence" value="ECO:0007669"/>
    <property type="project" value="UniProtKB-SubCell"/>
</dbReference>
<evidence type="ECO:0000256" key="1">
    <source>
        <dbReference type="ARBA" id="ARBA00004141"/>
    </source>
</evidence>
<evidence type="ECO:0000256" key="4">
    <source>
        <dbReference type="ARBA" id="ARBA00022833"/>
    </source>
</evidence>
<dbReference type="NCBIfam" id="TIGR01297">
    <property type="entry name" value="CDF"/>
    <property type="match status" value="1"/>
</dbReference>
<evidence type="ECO:0000313" key="11">
    <source>
        <dbReference type="RefSeq" id="XP_032818402.1"/>
    </source>
</evidence>
<evidence type="ECO:0000256" key="2">
    <source>
        <dbReference type="ARBA" id="ARBA00008873"/>
    </source>
</evidence>
<reference evidence="11" key="1">
    <citation type="submission" date="2025-08" db="UniProtKB">
        <authorList>
            <consortium name="RefSeq"/>
        </authorList>
    </citation>
    <scope>IDENTIFICATION</scope>
    <source>
        <tissue evidence="11">Sperm</tissue>
    </source>
</reference>
<dbReference type="GO" id="GO:0005385">
    <property type="term" value="F:zinc ion transmembrane transporter activity"/>
    <property type="evidence" value="ECO:0007669"/>
    <property type="project" value="TreeGrafter"/>
</dbReference>
<comment type="similarity">
    <text evidence="2">Belongs to the cation diffusion facilitator (CDF) transporter (TC 2.A.4) family. SLC30A subfamily.</text>
</comment>